<dbReference type="EMBL" id="OCNH01000003">
    <property type="protein sequence ID" value="SOD91738.1"/>
    <property type="molecule type" value="Genomic_DNA"/>
</dbReference>
<proteinExistence type="predicted"/>
<evidence type="ECO:0000313" key="3">
    <source>
        <dbReference type="Proteomes" id="UP000219452"/>
    </source>
</evidence>
<evidence type="ECO:0000259" key="1">
    <source>
        <dbReference type="PROSITE" id="PS50043"/>
    </source>
</evidence>
<organism evidence="2 3">
    <name type="scientific">Spirosoma fluviale</name>
    <dbReference type="NCBI Taxonomy" id="1597977"/>
    <lineage>
        <taxon>Bacteria</taxon>
        <taxon>Pseudomonadati</taxon>
        <taxon>Bacteroidota</taxon>
        <taxon>Cytophagia</taxon>
        <taxon>Cytophagales</taxon>
        <taxon>Cytophagaceae</taxon>
        <taxon>Spirosoma</taxon>
    </lineage>
</organism>
<dbReference type="Gene3D" id="1.10.10.10">
    <property type="entry name" value="Winged helix-like DNA-binding domain superfamily/Winged helix DNA-binding domain"/>
    <property type="match status" value="1"/>
</dbReference>
<dbReference type="OrthoDB" id="961541at2"/>
<dbReference type="GO" id="GO:0003677">
    <property type="term" value="F:DNA binding"/>
    <property type="evidence" value="ECO:0007669"/>
    <property type="project" value="InterPro"/>
</dbReference>
<accession>A0A286G8B9</accession>
<dbReference type="GO" id="GO:0006355">
    <property type="term" value="P:regulation of DNA-templated transcription"/>
    <property type="evidence" value="ECO:0007669"/>
    <property type="project" value="InterPro"/>
</dbReference>
<dbReference type="SMART" id="SM00421">
    <property type="entry name" value="HTH_LUXR"/>
    <property type="match status" value="1"/>
</dbReference>
<protein>
    <submittedName>
        <fullName evidence="2">Regulatory protein, luxR family</fullName>
    </submittedName>
</protein>
<dbReference type="PROSITE" id="PS50043">
    <property type="entry name" value="HTH_LUXR_2"/>
    <property type="match status" value="1"/>
</dbReference>
<dbReference type="RefSeq" id="WP_097127185.1">
    <property type="nucleotide sequence ID" value="NZ_OCNH01000003.1"/>
</dbReference>
<evidence type="ECO:0000313" key="2">
    <source>
        <dbReference type="EMBL" id="SOD91738.1"/>
    </source>
</evidence>
<feature type="domain" description="HTH luxR-type" evidence="1">
    <location>
        <begin position="8"/>
        <end position="73"/>
    </location>
</feature>
<name>A0A286G8B9_9BACT</name>
<gene>
    <name evidence="2" type="ORF">SAMN06269250_3615</name>
</gene>
<dbReference type="SUPFAM" id="SSF46894">
    <property type="entry name" value="C-terminal effector domain of the bipartite response regulators"/>
    <property type="match status" value="1"/>
</dbReference>
<dbReference type="InterPro" id="IPR000792">
    <property type="entry name" value="Tscrpt_reg_LuxR_C"/>
</dbReference>
<dbReference type="Pfam" id="PF00196">
    <property type="entry name" value="GerE"/>
    <property type="match status" value="1"/>
</dbReference>
<sequence length="90" mass="10346">MTLSVESFSQGLVDLTPGEWKVLFWVADDLTTTEIAEKLTLTPKSVENYRTRIGRKLNIQGHHKLAQFARKYAGDLREWHDELLRALPPP</sequence>
<dbReference type="PROSITE" id="PS00622">
    <property type="entry name" value="HTH_LUXR_1"/>
    <property type="match status" value="1"/>
</dbReference>
<dbReference type="AlphaFoldDB" id="A0A286G8B9"/>
<dbReference type="CDD" id="cd06170">
    <property type="entry name" value="LuxR_C_like"/>
    <property type="match status" value="1"/>
</dbReference>
<dbReference type="InterPro" id="IPR036388">
    <property type="entry name" value="WH-like_DNA-bd_sf"/>
</dbReference>
<keyword evidence="3" id="KW-1185">Reference proteome</keyword>
<dbReference type="InterPro" id="IPR016032">
    <property type="entry name" value="Sig_transdc_resp-reg_C-effctor"/>
</dbReference>
<reference evidence="3" key="1">
    <citation type="submission" date="2017-09" db="EMBL/GenBank/DDBJ databases">
        <authorList>
            <person name="Varghese N."/>
            <person name="Submissions S."/>
        </authorList>
    </citation>
    <scope>NUCLEOTIDE SEQUENCE [LARGE SCALE GENOMIC DNA]</scope>
    <source>
        <strain evidence="3">DSM 29961</strain>
    </source>
</reference>
<dbReference type="Proteomes" id="UP000219452">
    <property type="component" value="Unassembled WGS sequence"/>
</dbReference>